<organism evidence="5 6">
    <name type="scientific">Aspergillus homomorphus (strain CBS 101889)</name>
    <dbReference type="NCBI Taxonomy" id="1450537"/>
    <lineage>
        <taxon>Eukaryota</taxon>
        <taxon>Fungi</taxon>
        <taxon>Dikarya</taxon>
        <taxon>Ascomycota</taxon>
        <taxon>Pezizomycotina</taxon>
        <taxon>Eurotiomycetes</taxon>
        <taxon>Eurotiomycetidae</taxon>
        <taxon>Eurotiales</taxon>
        <taxon>Aspergillaceae</taxon>
        <taxon>Aspergillus</taxon>
        <taxon>Aspergillus subgen. Circumdati</taxon>
    </lineage>
</organism>
<dbReference type="PANTHER" id="PTHR15350">
    <property type="entry name" value="COP9 SIGNALOSOME COMPLEX SUBUNIT 7/DENDRITIC CELL PROTEIN GA17"/>
    <property type="match status" value="1"/>
</dbReference>
<dbReference type="Proteomes" id="UP000248961">
    <property type="component" value="Unassembled WGS sequence"/>
</dbReference>
<proteinExistence type="inferred from homology"/>
<dbReference type="Pfam" id="PF22061">
    <property type="entry name" value="CSN7_HB_subdom"/>
    <property type="match status" value="1"/>
</dbReference>
<evidence type="ECO:0000313" key="5">
    <source>
        <dbReference type="EMBL" id="RAL17184.1"/>
    </source>
</evidence>
<evidence type="ECO:0000256" key="1">
    <source>
        <dbReference type="ARBA" id="ARBA00008482"/>
    </source>
</evidence>
<dbReference type="AlphaFoldDB" id="A0A395IG67"/>
<dbReference type="GeneID" id="37197489"/>
<feature type="compositionally biased region" description="Gly residues" evidence="3">
    <location>
        <begin position="307"/>
        <end position="317"/>
    </location>
</feature>
<dbReference type="STRING" id="1450537.A0A395IG67"/>
<feature type="region of interest" description="Disordered" evidence="3">
    <location>
        <begin position="259"/>
        <end position="331"/>
    </location>
</feature>
<accession>A0A395IG67</accession>
<evidence type="ECO:0000256" key="3">
    <source>
        <dbReference type="SAM" id="MobiDB-lite"/>
    </source>
</evidence>
<keyword evidence="2" id="KW-0736">Signalosome</keyword>
<gene>
    <name evidence="5" type="ORF">BO97DRAFT_380374</name>
</gene>
<dbReference type="InterPro" id="IPR045237">
    <property type="entry name" value="COPS7/eIF3m"/>
</dbReference>
<evidence type="ECO:0000313" key="6">
    <source>
        <dbReference type="Proteomes" id="UP000248961"/>
    </source>
</evidence>
<protein>
    <submittedName>
        <fullName evidence="5">COP9 signalosome subunit 7</fullName>
    </submittedName>
</protein>
<reference evidence="5 6" key="1">
    <citation type="submission" date="2018-02" db="EMBL/GenBank/DDBJ databases">
        <title>The genomes of Aspergillus section Nigri reveals drivers in fungal speciation.</title>
        <authorList>
            <consortium name="DOE Joint Genome Institute"/>
            <person name="Vesth T.C."/>
            <person name="Nybo J."/>
            <person name="Theobald S."/>
            <person name="Brandl J."/>
            <person name="Frisvad J.C."/>
            <person name="Nielsen K.F."/>
            <person name="Lyhne E.K."/>
            <person name="Kogle M.E."/>
            <person name="Kuo A."/>
            <person name="Riley R."/>
            <person name="Clum A."/>
            <person name="Nolan M."/>
            <person name="Lipzen A."/>
            <person name="Salamov A."/>
            <person name="Henrissat B."/>
            <person name="Wiebenga A."/>
            <person name="De vries R.P."/>
            <person name="Grigoriev I.V."/>
            <person name="Mortensen U.H."/>
            <person name="Andersen M.R."/>
            <person name="Baker S.E."/>
        </authorList>
    </citation>
    <scope>NUCLEOTIDE SEQUENCE [LARGE SCALE GENOMIC DNA]</scope>
    <source>
        <strain evidence="5 6">CBS 101889</strain>
    </source>
</reference>
<keyword evidence="6" id="KW-1185">Reference proteome</keyword>
<dbReference type="PANTHER" id="PTHR15350:SF5">
    <property type="entry name" value="COP9 SIGNALOSOME COMPLEX SUBUNIT 7"/>
    <property type="match status" value="1"/>
</dbReference>
<dbReference type="RefSeq" id="XP_025556338.1">
    <property type="nucleotide sequence ID" value="XM_025693200.1"/>
</dbReference>
<name>A0A395IG67_ASPHC</name>
<sequence>MDQIHTRAIEALQPFIALANSTSASSPRFVANIITNATSNPHTFVFAELLETAAVQALRSPGTPAEYQSYLTLLEIFAWGTWQEYQETPNLPALSEAQTLKLRLLTLLTLSSTIQPLTYTALMSALSITVPSDFESLVTTAIYSSLIKARLSPASTPPTVNVTAIAPLRDVKPQSLSKIITVLTQWETRCGDVISDIEAEIAKIKSESAKRRAKEHARNVAFERALEAYQTEAAGVVSGGESSAAGGAARRHWGQQQAVYNRGGGLGGNKREFSADEYDDDDGFWEHGNEMEMQASGGSRMDIDEGSGSGRAAGSGSAGARHPKRVLGKKS</sequence>
<dbReference type="InterPro" id="IPR000717">
    <property type="entry name" value="PCI_dom"/>
</dbReference>
<feature type="compositionally biased region" description="Basic residues" evidence="3">
    <location>
        <begin position="321"/>
        <end position="331"/>
    </location>
</feature>
<evidence type="ECO:0000256" key="2">
    <source>
        <dbReference type="ARBA" id="ARBA00022790"/>
    </source>
</evidence>
<dbReference type="SMART" id="SM00088">
    <property type="entry name" value="PINT"/>
    <property type="match status" value="1"/>
</dbReference>
<dbReference type="OrthoDB" id="10265275at2759"/>
<dbReference type="EMBL" id="KZ824267">
    <property type="protein sequence ID" value="RAL17184.1"/>
    <property type="molecule type" value="Genomic_DNA"/>
</dbReference>
<comment type="similarity">
    <text evidence="1">Belongs to the CSN7/EIF3M family. CSN7 subfamily.</text>
</comment>
<dbReference type="Pfam" id="PF01399">
    <property type="entry name" value="PCI"/>
    <property type="match status" value="1"/>
</dbReference>
<dbReference type="VEuPathDB" id="FungiDB:BO97DRAFT_380374"/>
<feature type="domain" description="PCI" evidence="4">
    <location>
        <begin position="7"/>
        <end position="165"/>
    </location>
</feature>
<dbReference type="GO" id="GO:0008180">
    <property type="term" value="C:COP9 signalosome"/>
    <property type="evidence" value="ECO:0007669"/>
    <property type="project" value="UniProtKB-KW"/>
</dbReference>
<dbReference type="PROSITE" id="PS50250">
    <property type="entry name" value="PCI"/>
    <property type="match status" value="1"/>
</dbReference>
<evidence type="ECO:0000259" key="4">
    <source>
        <dbReference type="PROSITE" id="PS50250"/>
    </source>
</evidence>